<dbReference type="SUPFAM" id="SSF50677">
    <property type="entry name" value="ValRS/IleRS/LeuRS editing domain"/>
    <property type="match status" value="1"/>
</dbReference>
<feature type="short sequence motif" description="'HIGH' region" evidence="12">
    <location>
        <begin position="57"/>
        <end position="67"/>
    </location>
</feature>
<dbReference type="FunFam" id="3.90.740.10:FF:000006">
    <property type="entry name" value="Isoleucine--tRNA ligase"/>
    <property type="match status" value="1"/>
</dbReference>
<dbReference type="AlphaFoldDB" id="A0A366XQG8"/>
<dbReference type="SUPFAM" id="SSF52374">
    <property type="entry name" value="Nucleotidylyl transferase"/>
    <property type="match status" value="1"/>
</dbReference>
<organism evidence="16 17">
    <name type="scientific">Bacillus taeanensis</name>
    <dbReference type="NCBI Taxonomy" id="273032"/>
    <lineage>
        <taxon>Bacteria</taxon>
        <taxon>Bacillati</taxon>
        <taxon>Bacillota</taxon>
        <taxon>Bacilli</taxon>
        <taxon>Bacillales</taxon>
        <taxon>Bacillaceae</taxon>
        <taxon>Bacillus</taxon>
    </lineage>
</organism>
<dbReference type="InterPro" id="IPR002300">
    <property type="entry name" value="aa-tRNA-synth_Ia"/>
</dbReference>
<evidence type="ECO:0000256" key="10">
    <source>
        <dbReference type="ARBA" id="ARBA00025217"/>
    </source>
</evidence>
<keyword evidence="8 12" id="KW-0648">Protein biosynthesis</keyword>
<dbReference type="SUPFAM" id="SSF47323">
    <property type="entry name" value="Anticodon-binding domain of a subclass of class I aminoacyl-tRNA synthetases"/>
    <property type="match status" value="1"/>
</dbReference>
<accession>A0A366XQG8</accession>
<dbReference type="FunFam" id="3.40.50.620:FF:000152">
    <property type="entry name" value="Isoleucine--tRNA ligase"/>
    <property type="match status" value="1"/>
</dbReference>
<comment type="caution">
    <text evidence="16">The sequence shown here is derived from an EMBL/GenBank/DDBJ whole genome shotgun (WGS) entry which is preliminary data.</text>
</comment>
<keyword evidence="5 12" id="KW-0436">Ligase</keyword>
<keyword evidence="12" id="KW-0862">Zinc</keyword>
<dbReference type="EC" id="6.1.1.5" evidence="12"/>
<dbReference type="FunFam" id="1.10.10.830:FF:000001">
    <property type="entry name" value="Isoleucine--tRNA ligase"/>
    <property type="match status" value="1"/>
</dbReference>
<comment type="subcellular location">
    <subcellularLocation>
        <location evidence="1 12">Cytoplasm</location>
    </subcellularLocation>
</comment>
<dbReference type="Gene3D" id="3.40.50.620">
    <property type="entry name" value="HUPs"/>
    <property type="match status" value="2"/>
</dbReference>
<dbReference type="Gene3D" id="1.10.730.20">
    <property type="match status" value="1"/>
</dbReference>
<keyword evidence="6 12" id="KW-0547">Nucleotide-binding</keyword>
<evidence type="ECO:0000313" key="16">
    <source>
        <dbReference type="EMBL" id="RBW67355.1"/>
    </source>
</evidence>
<feature type="domain" description="Aminoacyl-tRNA synthetase class Ia" evidence="13">
    <location>
        <begin position="27"/>
        <end position="633"/>
    </location>
</feature>
<comment type="cofactor">
    <cofactor evidence="12">
        <name>Zn(2+)</name>
        <dbReference type="ChEBI" id="CHEBI:29105"/>
    </cofactor>
    <text evidence="12">Binds 1 zinc ion per subunit.</text>
</comment>
<evidence type="ECO:0000256" key="7">
    <source>
        <dbReference type="ARBA" id="ARBA00022840"/>
    </source>
</evidence>
<evidence type="ECO:0000256" key="8">
    <source>
        <dbReference type="ARBA" id="ARBA00022917"/>
    </source>
</evidence>
<keyword evidence="9 12" id="KW-0030">Aminoacyl-tRNA synthetase</keyword>
<evidence type="ECO:0000259" key="15">
    <source>
        <dbReference type="Pfam" id="PF08264"/>
    </source>
</evidence>
<feature type="binding site" evidence="12">
    <location>
        <position position="891"/>
    </location>
    <ligand>
        <name>Zn(2+)</name>
        <dbReference type="ChEBI" id="CHEBI:29105"/>
    </ligand>
</feature>
<dbReference type="PROSITE" id="PS00178">
    <property type="entry name" value="AA_TRNA_LIGASE_I"/>
    <property type="match status" value="1"/>
</dbReference>
<dbReference type="Gene3D" id="1.10.10.830">
    <property type="entry name" value="Ile-tRNA synthetase CP2 domain-like"/>
    <property type="match status" value="1"/>
</dbReference>
<comment type="subunit">
    <text evidence="3 12">Monomer.</text>
</comment>
<dbReference type="GO" id="GO:0006428">
    <property type="term" value="P:isoleucyl-tRNA aminoacylation"/>
    <property type="evidence" value="ECO:0007669"/>
    <property type="project" value="UniProtKB-UniRule"/>
</dbReference>
<dbReference type="HAMAP" id="MF_02002">
    <property type="entry name" value="Ile_tRNA_synth_type1"/>
    <property type="match status" value="1"/>
</dbReference>
<evidence type="ECO:0000259" key="14">
    <source>
        <dbReference type="Pfam" id="PF06827"/>
    </source>
</evidence>
<dbReference type="CDD" id="cd07960">
    <property type="entry name" value="Anticodon_Ia_Ile_BEm"/>
    <property type="match status" value="1"/>
</dbReference>
<gene>
    <name evidence="12" type="primary">ileS</name>
    <name evidence="16" type="ORF">DS031_22685</name>
</gene>
<feature type="binding site" evidence="12">
    <location>
        <position position="911"/>
    </location>
    <ligand>
        <name>Zn(2+)</name>
        <dbReference type="ChEBI" id="CHEBI:29105"/>
    </ligand>
</feature>
<dbReference type="InterPro" id="IPR050081">
    <property type="entry name" value="Ile-tRNA_ligase"/>
</dbReference>
<evidence type="ECO:0000256" key="6">
    <source>
        <dbReference type="ARBA" id="ARBA00022741"/>
    </source>
</evidence>
<dbReference type="OrthoDB" id="9810365at2"/>
<evidence type="ECO:0000256" key="12">
    <source>
        <dbReference type="HAMAP-Rule" id="MF_02002"/>
    </source>
</evidence>
<evidence type="ECO:0000256" key="9">
    <source>
        <dbReference type="ARBA" id="ARBA00023146"/>
    </source>
</evidence>
<dbReference type="InterPro" id="IPR014729">
    <property type="entry name" value="Rossmann-like_a/b/a_fold"/>
</dbReference>
<sequence>MSYKDTLLMPKTDFPMRGNLPKREPVIQEKWESENIYQKVLEHTKERPLFVLHDGPPYANGDIHIGHAENKVLKDIIVRYKSMSGYRAPYVPGWDTHGLPIETALTKSGKVDRKKLSIAEFRKLCEEYALEQVNRQREQFKRLGVRGDWDNPYITLTKDYEAQQIKVFGEMAKKGYIYKDKKTVYWSPSSESALAEAEIEYHDKRSASIYVAFSIEDGKGVLDGDEKFIIWTTTPWTIPANLAIAVHPDFQYSVVKVNNEKYIVAAELLESLQQQFEWENVETIKTVQGKELEYVKAEHPLYGRTSLVILGDHVTLDAGTGCVHTAPGHGEDDYLVGKKYNLDILCPVDEKGVMTEEAPGYEGLYYDNANKPITEALTEKGALIKLSFITHSYPHDWRTKKPIIFRATEQWFASIKDFRSELLEAIKEVKWYPNWGETRLHNMIKDRGDWCISRQRSWGVPIPVFYGENNEPIITDETIEHVSNLFREHGSNIWFEWDAKDLLPEGFTSEHSPNGEFRKEMDIMDVWFDSGSSHQAVLEEREGLQRPADVYLEGSDQYRGWFNSSLSTGVAVTGKAPYKAVISHGFVLDGEGRKMSKSLGNTLSPNDVMNQLGADILRLWVSSVDYQADVRVSNDILKQVAEVYRKIRNTFRFMLGNLFDFNPSVHKVAYEELSEIDRYMLVKLNNLIDRVTKGYEEYQFSSIYHAIHNFCTIDMSSFYLDIAKDTLYIEAEDNQKRRAIQTVLYEVLVSLTKLTSPILSHTADEVWEHIPGVVEDSVQLTLMPKAVSVENAKEIEGKWDTFMDVRDEVLKALEEARNQKVIGKSLTAQIQLYAAQSAKELLKSLTNLDQVFIVSKAELAGNIDEAPEHAQKFENVAVVVTQAEGETCERCWVVTPEVGKNTNHPTLCPRCAEVIGN</sequence>
<comment type="similarity">
    <text evidence="2 12">Belongs to the class-I aminoacyl-tRNA synthetase family. IleS type 1 subfamily.</text>
</comment>
<dbReference type="FunFam" id="1.10.730.20:FF:000001">
    <property type="entry name" value="Isoleucine--tRNA ligase"/>
    <property type="match status" value="1"/>
</dbReference>
<dbReference type="NCBIfam" id="TIGR00392">
    <property type="entry name" value="ileS"/>
    <property type="match status" value="1"/>
</dbReference>
<dbReference type="Pfam" id="PF06827">
    <property type="entry name" value="zf-FPG_IleRS"/>
    <property type="match status" value="1"/>
</dbReference>
<dbReference type="InterPro" id="IPR010663">
    <property type="entry name" value="Znf_FPG/IleRS"/>
</dbReference>
<dbReference type="GO" id="GO:0004822">
    <property type="term" value="F:isoleucine-tRNA ligase activity"/>
    <property type="evidence" value="ECO:0007669"/>
    <property type="project" value="UniProtKB-UniRule"/>
</dbReference>
<dbReference type="GO" id="GO:0008270">
    <property type="term" value="F:zinc ion binding"/>
    <property type="evidence" value="ECO:0007669"/>
    <property type="project" value="UniProtKB-UniRule"/>
</dbReference>
<dbReference type="InterPro" id="IPR013155">
    <property type="entry name" value="M/V/L/I-tRNA-synth_anticd-bd"/>
</dbReference>
<feature type="binding site" evidence="12">
    <location>
        <position position="597"/>
    </location>
    <ligand>
        <name>ATP</name>
        <dbReference type="ChEBI" id="CHEBI:30616"/>
    </ligand>
</feature>
<dbReference type="PANTHER" id="PTHR42765">
    <property type="entry name" value="SOLEUCYL-TRNA SYNTHETASE"/>
    <property type="match status" value="1"/>
</dbReference>
<keyword evidence="12" id="KW-0479">Metal-binding</keyword>
<feature type="binding site" evidence="12">
    <location>
        <position position="553"/>
    </location>
    <ligand>
        <name>L-isoleucyl-5'-AMP</name>
        <dbReference type="ChEBI" id="CHEBI:178002"/>
    </ligand>
</feature>
<comment type="function">
    <text evidence="10 12">Catalyzes the attachment of isoleucine to tRNA(Ile). As IleRS can inadvertently accommodate and process structurally similar amino acids such as valine, to avoid such errors it has two additional distinct tRNA(Ile)-dependent editing activities. One activity is designated as 'pretransfer' editing and involves the hydrolysis of activated Val-AMP. The other activity is designated 'posttransfer' editing and involves deacylation of mischarged Val-tRNA(Ile).</text>
</comment>
<dbReference type="InterPro" id="IPR023585">
    <property type="entry name" value="Ile-tRNA-ligase_type1"/>
</dbReference>
<comment type="catalytic activity">
    <reaction evidence="11 12">
        <text>tRNA(Ile) + L-isoleucine + ATP = L-isoleucyl-tRNA(Ile) + AMP + diphosphate</text>
        <dbReference type="Rhea" id="RHEA:11060"/>
        <dbReference type="Rhea" id="RHEA-COMP:9666"/>
        <dbReference type="Rhea" id="RHEA-COMP:9695"/>
        <dbReference type="ChEBI" id="CHEBI:30616"/>
        <dbReference type="ChEBI" id="CHEBI:33019"/>
        <dbReference type="ChEBI" id="CHEBI:58045"/>
        <dbReference type="ChEBI" id="CHEBI:78442"/>
        <dbReference type="ChEBI" id="CHEBI:78528"/>
        <dbReference type="ChEBI" id="CHEBI:456215"/>
        <dbReference type="EC" id="6.1.1.5"/>
    </reaction>
</comment>
<evidence type="ECO:0000256" key="1">
    <source>
        <dbReference type="ARBA" id="ARBA00004496"/>
    </source>
</evidence>
<dbReference type="EMBL" id="QOCW01000040">
    <property type="protein sequence ID" value="RBW67355.1"/>
    <property type="molecule type" value="Genomic_DNA"/>
</dbReference>
<dbReference type="PANTHER" id="PTHR42765:SF1">
    <property type="entry name" value="ISOLEUCINE--TRNA LIGASE, MITOCHONDRIAL"/>
    <property type="match status" value="1"/>
</dbReference>
<evidence type="ECO:0000313" key="17">
    <source>
        <dbReference type="Proteomes" id="UP000253314"/>
    </source>
</evidence>
<dbReference type="PRINTS" id="PR00984">
    <property type="entry name" value="TRNASYNTHILE"/>
</dbReference>
<dbReference type="Pfam" id="PF00133">
    <property type="entry name" value="tRNA-synt_1"/>
    <property type="match status" value="1"/>
</dbReference>
<evidence type="ECO:0000256" key="4">
    <source>
        <dbReference type="ARBA" id="ARBA00022490"/>
    </source>
</evidence>
<evidence type="ECO:0000256" key="3">
    <source>
        <dbReference type="ARBA" id="ARBA00011245"/>
    </source>
</evidence>
<evidence type="ECO:0000256" key="5">
    <source>
        <dbReference type="ARBA" id="ARBA00022598"/>
    </source>
</evidence>
<dbReference type="GO" id="GO:0002161">
    <property type="term" value="F:aminoacyl-tRNA deacylase activity"/>
    <property type="evidence" value="ECO:0007669"/>
    <property type="project" value="InterPro"/>
</dbReference>
<feature type="domain" description="Zinc finger FPG/IleRS-type" evidence="14">
    <location>
        <begin position="885"/>
        <end position="914"/>
    </location>
</feature>
<feature type="short sequence motif" description="'KMSKS' region" evidence="12">
    <location>
        <begin position="594"/>
        <end position="598"/>
    </location>
</feature>
<dbReference type="InterPro" id="IPR002301">
    <property type="entry name" value="Ile-tRNA-ligase"/>
</dbReference>
<feature type="domain" description="Methionyl/Valyl/Leucyl/Isoleucyl-tRNA synthetase anticodon-binding" evidence="15">
    <location>
        <begin position="677"/>
        <end position="831"/>
    </location>
</feature>
<evidence type="ECO:0000256" key="11">
    <source>
        <dbReference type="ARBA" id="ARBA00048359"/>
    </source>
</evidence>
<dbReference type="InterPro" id="IPR001412">
    <property type="entry name" value="aa-tRNA-synth_I_CS"/>
</dbReference>
<proteinExistence type="inferred from homology"/>
<dbReference type="GO" id="GO:0000049">
    <property type="term" value="F:tRNA binding"/>
    <property type="evidence" value="ECO:0007669"/>
    <property type="project" value="InterPro"/>
</dbReference>
<dbReference type="InterPro" id="IPR033708">
    <property type="entry name" value="Anticodon_Ile_BEm"/>
</dbReference>
<evidence type="ECO:0000256" key="2">
    <source>
        <dbReference type="ARBA" id="ARBA00006887"/>
    </source>
</evidence>
<feature type="binding site" evidence="12">
    <location>
        <position position="908"/>
    </location>
    <ligand>
        <name>Zn(2+)</name>
        <dbReference type="ChEBI" id="CHEBI:29105"/>
    </ligand>
</feature>
<keyword evidence="7 12" id="KW-0067">ATP-binding</keyword>
<dbReference type="InterPro" id="IPR009080">
    <property type="entry name" value="tRNAsynth_Ia_anticodon-bd"/>
</dbReference>
<feature type="binding site" evidence="12">
    <location>
        <position position="888"/>
    </location>
    <ligand>
        <name>Zn(2+)</name>
        <dbReference type="ChEBI" id="CHEBI:29105"/>
    </ligand>
</feature>
<evidence type="ECO:0000259" key="13">
    <source>
        <dbReference type="Pfam" id="PF00133"/>
    </source>
</evidence>
<comment type="domain">
    <text evidence="12">IleRS has two distinct active sites: one for aminoacylation and one for editing. The misactivated valine is translocated from the active site to the editing site, which sterically excludes the correctly activated isoleucine. The single editing site contains two valyl binding pockets, one specific for each substrate (Val-AMP or Val-tRNA(Ile)).</text>
</comment>
<dbReference type="GO" id="GO:0005524">
    <property type="term" value="F:ATP binding"/>
    <property type="evidence" value="ECO:0007669"/>
    <property type="project" value="UniProtKB-UniRule"/>
</dbReference>
<dbReference type="CDD" id="cd00818">
    <property type="entry name" value="IleRS_core"/>
    <property type="match status" value="1"/>
</dbReference>
<dbReference type="Proteomes" id="UP000253314">
    <property type="component" value="Unassembled WGS sequence"/>
</dbReference>
<name>A0A366XQG8_9BACI</name>
<dbReference type="GO" id="GO:0005829">
    <property type="term" value="C:cytosol"/>
    <property type="evidence" value="ECO:0007669"/>
    <property type="project" value="TreeGrafter"/>
</dbReference>
<protein>
    <recommendedName>
        <fullName evidence="12">Isoleucine--tRNA ligase</fullName>
        <ecNumber evidence="12">6.1.1.5</ecNumber>
    </recommendedName>
    <alternativeName>
        <fullName evidence="12">Isoleucyl-tRNA synthetase</fullName>
        <shortName evidence="12">IleRS</shortName>
    </alternativeName>
</protein>
<dbReference type="InterPro" id="IPR009008">
    <property type="entry name" value="Val/Leu/Ile-tRNA-synth_edit"/>
</dbReference>
<keyword evidence="4 12" id="KW-0963">Cytoplasm</keyword>
<dbReference type="RefSeq" id="WP_113808446.1">
    <property type="nucleotide sequence ID" value="NZ_QOCW01000040.1"/>
</dbReference>
<dbReference type="Pfam" id="PF08264">
    <property type="entry name" value="Anticodon_1"/>
    <property type="match status" value="1"/>
</dbReference>
<keyword evidence="17" id="KW-1185">Reference proteome</keyword>
<reference evidence="16 17" key="1">
    <citation type="submission" date="2018-07" db="EMBL/GenBank/DDBJ databases">
        <title>Lottiidibacillus patelloidae gen. nov., sp. nov., isolated from the intestinal tract of a marine limpet and the reclassification of B. taeanensis BH030017T, B. algicola KMM 3737T and B. hwajinpoensis SW-72T as genus Lottiidibacillus.</title>
        <authorList>
            <person name="Liu R."/>
            <person name="Huang Z."/>
        </authorList>
    </citation>
    <scope>NUCLEOTIDE SEQUENCE [LARGE SCALE GENOMIC DNA]</scope>
    <source>
        <strain evidence="16 17">BH030017</strain>
    </source>
</reference>